<protein>
    <submittedName>
        <fullName evidence="1">PorV/PorQ family protein</fullName>
    </submittedName>
</protein>
<comment type="caution">
    <text evidence="1">The sequence shown here is derived from an EMBL/GenBank/DDBJ whole genome shotgun (WGS) entry which is preliminary data.</text>
</comment>
<sequence length="345" mass="38297">MRRTAVIALLLVVMLAGLGWTQSSERAGSVGVLFLKLGTSPRVAGMGNAYVGVADDISGIFLNPASIVQIEGQHLFFSSMQYMVDMNAMSAVWSFPIQSKIGGRLAVHYTGLYSGDMTWTTADDIDGTQTAKNFTWNELALGVTYGRMFTDRFSIGMGAKYVRTDVADWYSHTVAFDVGTLYKTGWRNLRLGMSVTNFGPDMQFKGTYSNTWAASIWQVSVEEDFGDFALPLTFQVGIADELYMSGKSRLTGALDYSHPNDLAERLHLGAEYAYDEMVFLRAGYLTDVESPEIREGDSSSDSALNRYWEFRLGGGVIISNFVIDYAWQSIEDLEDVHRFSLGYSF</sequence>
<reference evidence="1 2" key="1">
    <citation type="submission" date="2024-09" db="EMBL/GenBank/DDBJ databases">
        <authorList>
            <person name="D'Angelo T."/>
        </authorList>
    </citation>
    <scope>NUCLEOTIDE SEQUENCE [LARGE SCALE GENOMIC DNA]</scope>
    <source>
        <strain evidence="1">SAG AM-311-F02</strain>
    </source>
</reference>
<accession>A0ABV6YP37</accession>
<organism evidence="1 2">
    <name type="scientific">Eiseniibacteriota bacterium</name>
    <dbReference type="NCBI Taxonomy" id="2212470"/>
    <lineage>
        <taxon>Bacteria</taxon>
        <taxon>Candidatus Eiseniibacteriota</taxon>
    </lineage>
</organism>
<keyword evidence="2" id="KW-1185">Reference proteome</keyword>
<evidence type="ECO:0000313" key="2">
    <source>
        <dbReference type="Proteomes" id="UP001594288"/>
    </source>
</evidence>
<proteinExistence type="predicted"/>
<dbReference type="EMBL" id="JBHPEI010000034">
    <property type="protein sequence ID" value="MFC1799824.1"/>
    <property type="molecule type" value="Genomic_DNA"/>
</dbReference>
<gene>
    <name evidence="1" type="ORF">ACFL2Z_02815</name>
</gene>
<dbReference type="SUPFAM" id="SSF56935">
    <property type="entry name" value="Porins"/>
    <property type="match status" value="1"/>
</dbReference>
<evidence type="ECO:0000313" key="1">
    <source>
        <dbReference type="EMBL" id="MFC1799824.1"/>
    </source>
</evidence>
<dbReference type="NCBIfam" id="NF033709">
    <property type="entry name" value="PorV_fam"/>
    <property type="match status" value="1"/>
</dbReference>
<name>A0ABV6YP37_UNCEI</name>
<dbReference type="Proteomes" id="UP001594288">
    <property type="component" value="Unassembled WGS sequence"/>
</dbReference>
<dbReference type="Gene3D" id="2.40.160.60">
    <property type="entry name" value="Outer membrane protein transport protein (OMPP1/FadL/TodX)"/>
    <property type="match status" value="1"/>
</dbReference>